<evidence type="ECO:0000259" key="1">
    <source>
        <dbReference type="Pfam" id="PF00293"/>
    </source>
</evidence>
<sequence>MPAGHREGGEGVRGAAAREVAVVVAVTVAPDDLGVVGVMHRRESDHERIDGFLAARAWSGEPTSAEPARCAELVWAPLDAPPDDTVPYVAQALADYCRGVRYRPCGRDDSRPPSP</sequence>
<name>A0A6J4UG82_9BACT</name>
<organism evidence="2">
    <name type="scientific">uncultured Thermomicrobiales bacterium</name>
    <dbReference type="NCBI Taxonomy" id="1645740"/>
    <lineage>
        <taxon>Bacteria</taxon>
        <taxon>Pseudomonadati</taxon>
        <taxon>Thermomicrobiota</taxon>
        <taxon>Thermomicrobia</taxon>
        <taxon>Thermomicrobiales</taxon>
        <taxon>environmental samples</taxon>
    </lineage>
</organism>
<gene>
    <name evidence="2" type="ORF">AVDCRST_MAG49-1384</name>
</gene>
<dbReference type="SUPFAM" id="SSF55811">
    <property type="entry name" value="Nudix"/>
    <property type="match status" value="1"/>
</dbReference>
<dbReference type="Gene3D" id="3.90.79.10">
    <property type="entry name" value="Nucleoside Triphosphate Pyrophosphohydrolase"/>
    <property type="match status" value="1"/>
</dbReference>
<proteinExistence type="predicted"/>
<feature type="domain" description="Nudix hydrolase" evidence="1">
    <location>
        <begin position="1"/>
        <end position="86"/>
    </location>
</feature>
<reference evidence="2" key="1">
    <citation type="submission" date="2020-02" db="EMBL/GenBank/DDBJ databases">
        <authorList>
            <person name="Meier V. D."/>
        </authorList>
    </citation>
    <scope>NUCLEOTIDE SEQUENCE</scope>
    <source>
        <strain evidence="2">AVDCRST_MAG49</strain>
    </source>
</reference>
<dbReference type="EMBL" id="CADCWG010000085">
    <property type="protein sequence ID" value="CAA9546469.1"/>
    <property type="molecule type" value="Genomic_DNA"/>
</dbReference>
<dbReference type="AlphaFoldDB" id="A0A6J4UG82"/>
<dbReference type="Pfam" id="PF00293">
    <property type="entry name" value="NUDIX"/>
    <property type="match status" value="1"/>
</dbReference>
<protein>
    <recommendedName>
        <fullName evidence="1">Nudix hydrolase domain-containing protein</fullName>
    </recommendedName>
</protein>
<evidence type="ECO:0000313" key="2">
    <source>
        <dbReference type="EMBL" id="CAA9546469.1"/>
    </source>
</evidence>
<accession>A0A6J4UG82</accession>
<dbReference type="InterPro" id="IPR015797">
    <property type="entry name" value="NUDIX_hydrolase-like_dom_sf"/>
</dbReference>
<dbReference type="InterPro" id="IPR000086">
    <property type="entry name" value="NUDIX_hydrolase_dom"/>
</dbReference>